<keyword evidence="8" id="KW-0342">GTP-binding</keyword>
<dbReference type="VEuPathDB" id="FungiDB:CLCR_03273"/>
<dbReference type="InterPro" id="IPR005225">
    <property type="entry name" value="Small_GTP-bd"/>
</dbReference>
<evidence type="ECO:0000259" key="12">
    <source>
        <dbReference type="PROSITE" id="PS51722"/>
    </source>
</evidence>
<dbReference type="Pfam" id="PF00009">
    <property type="entry name" value="GTP_EFTU"/>
    <property type="match status" value="1"/>
</dbReference>
<keyword evidence="14" id="KW-1185">Reference proteome</keyword>
<feature type="compositionally biased region" description="Basic and acidic residues" evidence="11">
    <location>
        <begin position="393"/>
        <end position="405"/>
    </location>
</feature>
<dbReference type="GO" id="GO:0005739">
    <property type="term" value="C:mitochondrion"/>
    <property type="evidence" value="ECO:0007669"/>
    <property type="project" value="UniProtKB-SubCell"/>
</dbReference>
<evidence type="ECO:0000256" key="3">
    <source>
        <dbReference type="ARBA" id="ARBA00022540"/>
    </source>
</evidence>
<dbReference type="CDD" id="cd03692">
    <property type="entry name" value="mtIF2_IVc"/>
    <property type="match status" value="1"/>
</dbReference>
<accession>A0A1C1CGG4</accession>
<dbReference type="Proteomes" id="UP000094526">
    <property type="component" value="Unassembled WGS sequence"/>
</dbReference>
<comment type="subcellular location">
    <subcellularLocation>
        <location evidence="1">Mitochondrion</location>
    </subcellularLocation>
</comment>
<dbReference type="InterPro" id="IPR053905">
    <property type="entry name" value="EF-G-like_DII"/>
</dbReference>
<evidence type="ECO:0000256" key="9">
    <source>
        <dbReference type="ARBA" id="ARBA00025162"/>
    </source>
</evidence>
<feature type="domain" description="Tr-type G" evidence="12">
    <location>
        <begin position="553"/>
        <end position="722"/>
    </location>
</feature>
<feature type="region of interest" description="Disordered" evidence="11">
    <location>
        <begin position="101"/>
        <end position="436"/>
    </location>
</feature>
<evidence type="ECO:0000256" key="10">
    <source>
        <dbReference type="ARBA" id="ARBA00044200"/>
    </source>
</evidence>
<dbReference type="eggNOG" id="KOG1145">
    <property type="taxonomic scope" value="Eukaryota"/>
</dbReference>
<dbReference type="GO" id="GO:0003924">
    <property type="term" value="F:GTPase activity"/>
    <property type="evidence" value="ECO:0007669"/>
    <property type="project" value="InterPro"/>
</dbReference>
<dbReference type="FunFam" id="3.40.50.10050:FF:000001">
    <property type="entry name" value="Translation initiation factor IF-2"/>
    <property type="match status" value="1"/>
</dbReference>
<dbReference type="PANTHER" id="PTHR43381:SF20">
    <property type="entry name" value="TRANSLATION INITIATION FACTOR IF-2, MITOCHONDRIAL"/>
    <property type="match status" value="1"/>
</dbReference>
<reference evidence="14" key="1">
    <citation type="submission" date="2015-07" db="EMBL/GenBank/DDBJ databases">
        <authorList>
            <person name="Teixeira M.M."/>
            <person name="Souza R.C."/>
            <person name="Almeida L.G."/>
            <person name="Vicente V.A."/>
            <person name="de Hoog S."/>
            <person name="Bocca A.L."/>
            <person name="de Almeida S.R."/>
            <person name="Vasconcelos A.T."/>
            <person name="Felipe M.S."/>
        </authorList>
    </citation>
    <scope>NUCLEOTIDE SEQUENCE [LARGE SCALE GENOMIC DNA]</scope>
    <source>
        <strain evidence="14">KSF</strain>
    </source>
</reference>
<dbReference type="CDD" id="cd03702">
    <property type="entry name" value="IF2_mtIF2_II"/>
    <property type="match status" value="1"/>
</dbReference>
<dbReference type="InterPro" id="IPR015760">
    <property type="entry name" value="TIF_IF2"/>
</dbReference>
<evidence type="ECO:0000256" key="4">
    <source>
        <dbReference type="ARBA" id="ARBA00022741"/>
    </source>
</evidence>
<dbReference type="SUPFAM" id="SSF52156">
    <property type="entry name" value="Initiation factor IF2/eIF5b, domain 3"/>
    <property type="match status" value="1"/>
</dbReference>
<dbReference type="Gene3D" id="2.40.30.10">
    <property type="entry name" value="Translation factors"/>
    <property type="match status" value="2"/>
</dbReference>
<feature type="compositionally biased region" description="Basic and acidic residues" evidence="11">
    <location>
        <begin position="185"/>
        <end position="220"/>
    </location>
</feature>
<keyword evidence="5" id="KW-0648">Protein biosynthesis</keyword>
<dbReference type="FunFam" id="3.40.50.300:FF:000019">
    <property type="entry name" value="Translation initiation factor IF-2"/>
    <property type="match status" value="1"/>
</dbReference>
<dbReference type="InterPro" id="IPR044145">
    <property type="entry name" value="IF2_II"/>
</dbReference>
<keyword evidence="3 13" id="KW-0396">Initiation factor</keyword>
<dbReference type="SUPFAM" id="SSF50447">
    <property type="entry name" value="Translation proteins"/>
    <property type="match status" value="2"/>
</dbReference>
<dbReference type="Pfam" id="PF11987">
    <property type="entry name" value="IF-2"/>
    <property type="match status" value="1"/>
</dbReference>
<dbReference type="CDD" id="cd01887">
    <property type="entry name" value="IF2_eIF5B"/>
    <property type="match status" value="1"/>
</dbReference>
<proteinExistence type="inferred from homology"/>
<evidence type="ECO:0000256" key="1">
    <source>
        <dbReference type="ARBA" id="ARBA00004173"/>
    </source>
</evidence>
<dbReference type="HAMAP" id="MF_00100_B">
    <property type="entry name" value="IF_2_B"/>
    <property type="match status" value="1"/>
</dbReference>
<evidence type="ECO:0000313" key="13">
    <source>
        <dbReference type="EMBL" id="OCT47572.1"/>
    </source>
</evidence>
<evidence type="ECO:0000313" key="14">
    <source>
        <dbReference type="Proteomes" id="UP000094526"/>
    </source>
</evidence>
<evidence type="ECO:0000256" key="7">
    <source>
        <dbReference type="ARBA" id="ARBA00023128"/>
    </source>
</evidence>
<dbReference type="FunFam" id="2.40.30.10:FF:000008">
    <property type="entry name" value="Translation initiation factor IF-2"/>
    <property type="match status" value="1"/>
</dbReference>
<dbReference type="SUPFAM" id="SSF52540">
    <property type="entry name" value="P-loop containing nucleoside triphosphate hydrolases"/>
    <property type="match status" value="1"/>
</dbReference>
<dbReference type="InterPro" id="IPR036925">
    <property type="entry name" value="TIF_IF2_dom3_sf"/>
</dbReference>
<dbReference type="NCBIfam" id="TIGR00231">
    <property type="entry name" value="small_GTP"/>
    <property type="match status" value="1"/>
</dbReference>
<dbReference type="STRING" id="86049.A0A1C1CGG4"/>
<sequence>MRRTVTQKLLQGQDICFFCAFRHGIESRVVKSLQPQRRLYRAANPSNRPAGAAVARIEEEEEDFAPPARELLGWKCRCNHVNKPGRSDCTICMSPRPQNAQMVYRDSNPPPPDHFAPPSSNSRLRAGPDGPADPSSISAILSRARSGTQGATWGRPQPDTQTRNSQPQADAESSFRIRNHGVGHPTEKNWRNDRHGGASDSDRSLFRYPDKRTRPAEMRIRGIGAADRVYQEPGPSSRPSRISNDSRARGTDSPVSNESRQQNMPPSRIGAAIGRPDQPMSPRAEFEGAPSESHTWTPMGPATSKRPPQQRVAGREADGRGARDDVRVWRPGMDGSAPQQRSTGQRLGRERRPQPASGSPFQPGNVDEQVGMLDDGPIAGETEDDWHKRKTTGGKERDRRARLYEIEEDGPLQVSRPARSPTARRGSVSRGSSKDFDFDPDLAEEFLDERKRRKKKKGKQAKATRQPARLEIVLPEFISVEKLAQGLKVRLPQFLQKLEEEGFEGARYDHVLDSSTSAMFAELYGFEPVIKAIDQSGDIFPRPPAEDPSVLPPRPPVVTIMGHVDHGKTTILDYFRKANVVASEHGGITQHIGAFSVTMPGSERNITFLDTPGHAAFLEMRRRGAVVTDIVVLVVAADDSVKAQTIEAIKHAREAGVQMIVAINKVDKPGADIEQVKRDLMQHDIVVEDFGGEYQAIPVSGKTGRGMDDLEEAILTLADVADFRAENDGPAEGWIIESRVGITGRVATVLVRRGTLRPGDFIVAGTTWARVRTLRNDAGELIEEAPPGTPVQLDGWRGDDPEAGLEVLQAENEQQAKDAIAVRKERQETAWEMDNMAAINASRAEDAVARAKVLEWEKEQGYLSMGYKRRPKDNEGWVEKGSSGAQLVHFVIKADVAGSTEALVAAVSAIGNNEARANIVHSGTGSLTESDIKMLAATGEVAYAISFNQPIDGEIRQLAAAARIQILDHNIIYKVTDDVTEKVSAELPPIVTQRVLGEAEVGDIFDIKIKKGSMKIAGCRVTNGTIRRSEKIRVLRKGEVIYTGKWSGTSKVACRLADNPLGTLNSFKNIKKDVTEMRKGSECGMGFENWDAFEVGDQIQSFEEHTEKRVLH</sequence>
<keyword evidence="6" id="KW-0809">Transit peptide</keyword>
<evidence type="ECO:0000256" key="5">
    <source>
        <dbReference type="ARBA" id="ARBA00022917"/>
    </source>
</evidence>
<evidence type="ECO:0000256" key="11">
    <source>
        <dbReference type="SAM" id="MobiDB-lite"/>
    </source>
</evidence>
<dbReference type="GO" id="GO:0005525">
    <property type="term" value="F:GTP binding"/>
    <property type="evidence" value="ECO:0007669"/>
    <property type="project" value="UniProtKB-KW"/>
</dbReference>
<protein>
    <recommendedName>
        <fullName evidence="10">Translation initiation factor IF-2, mitochondrial</fullName>
    </recommendedName>
</protein>
<keyword evidence="4" id="KW-0547">Nucleotide-binding</keyword>
<keyword evidence="7" id="KW-0496">Mitochondrion</keyword>
<comment type="similarity">
    <text evidence="2">Belongs to the TRAFAC class translation factor GTPase superfamily. Classic translation factor GTPase family. IF-2 subfamily.</text>
</comment>
<feature type="compositionally biased region" description="Basic and acidic residues" evidence="11">
    <location>
        <begin position="313"/>
        <end position="328"/>
    </location>
</feature>
<dbReference type="GO" id="GO:0003743">
    <property type="term" value="F:translation initiation factor activity"/>
    <property type="evidence" value="ECO:0007669"/>
    <property type="project" value="UniProtKB-KW"/>
</dbReference>
<dbReference type="InterPro" id="IPR023115">
    <property type="entry name" value="TIF_IF2_dom3"/>
</dbReference>
<feature type="compositionally biased region" description="Polar residues" evidence="11">
    <location>
        <begin position="158"/>
        <end position="168"/>
    </location>
</feature>
<dbReference type="InterPro" id="IPR009000">
    <property type="entry name" value="Transl_B-barrel_sf"/>
</dbReference>
<organism evidence="13 14">
    <name type="scientific">Cladophialophora carrionii</name>
    <dbReference type="NCBI Taxonomy" id="86049"/>
    <lineage>
        <taxon>Eukaryota</taxon>
        <taxon>Fungi</taxon>
        <taxon>Dikarya</taxon>
        <taxon>Ascomycota</taxon>
        <taxon>Pezizomycotina</taxon>
        <taxon>Eurotiomycetes</taxon>
        <taxon>Chaetothyriomycetidae</taxon>
        <taxon>Chaetothyriales</taxon>
        <taxon>Herpotrichiellaceae</taxon>
        <taxon>Cladophialophora</taxon>
    </lineage>
</organism>
<dbReference type="Pfam" id="PF22042">
    <property type="entry name" value="EF-G_D2"/>
    <property type="match status" value="1"/>
</dbReference>
<dbReference type="Gene3D" id="3.40.50.300">
    <property type="entry name" value="P-loop containing nucleotide triphosphate hydrolases"/>
    <property type="match status" value="1"/>
</dbReference>
<evidence type="ECO:0000256" key="6">
    <source>
        <dbReference type="ARBA" id="ARBA00022946"/>
    </source>
</evidence>
<dbReference type="InterPro" id="IPR000795">
    <property type="entry name" value="T_Tr_GTP-bd_dom"/>
</dbReference>
<feature type="compositionally biased region" description="Low complexity" evidence="11">
    <location>
        <begin position="135"/>
        <end position="146"/>
    </location>
</feature>
<dbReference type="PROSITE" id="PS51722">
    <property type="entry name" value="G_TR_2"/>
    <property type="match status" value="1"/>
</dbReference>
<evidence type="ECO:0000256" key="2">
    <source>
        <dbReference type="ARBA" id="ARBA00007733"/>
    </source>
</evidence>
<feature type="compositionally biased region" description="Polar residues" evidence="11">
    <location>
        <begin position="253"/>
        <end position="265"/>
    </location>
</feature>
<dbReference type="InterPro" id="IPR027417">
    <property type="entry name" value="P-loop_NTPase"/>
</dbReference>
<comment type="function">
    <text evidence="9">One of the essential components for the initiation of protein synthesis. Protects formylmethionyl-tRNA from spontaneous hydrolysis and promotes its binding to the 30S ribosomal subunits. Also involved in the hydrolysis of GTP during the formation of the 70S ribosomal complex.</text>
</comment>
<name>A0A1C1CGG4_9EURO</name>
<dbReference type="Gene3D" id="3.40.50.10050">
    <property type="entry name" value="Translation initiation factor IF- 2, domain 3"/>
    <property type="match status" value="1"/>
</dbReference>
<dbReference type="OrthoDB" id="361630at2759"/>
<dbReference type="VEuPathDB" id="FungiDB:G647_01814"/>
<dbReference type="PANTHER" id="PTHR43381">
    <property type="entry name" value="TRANSLATION INITIATION FACTOR IF-2-RELATED"/>
    <property type="match status" value="1"/>
</dbReference>
<evidence type="ECO:0000256" key="8">
    <source>
        <dbReference type="ARBA" id="ARBA00023134"/>
    </source>
</evidence>
<dbReference type="InterPro" id="IPR000178">
    <property type="entry name" value="TF_IF2_bacterial-like"/>
</dbReference>
<dbReference type="AlphaFoldDB" id="A0A1C1CGG4"/>
<dbReference type="EMBL" id="LGRB01000013">
    <property type="protein sequence ID" value="OCT47572.1"/>
    <property type="molecule type" value="Genomic_DNA"/>
</dbReference>
<gene>
    <name evidence="13" type="primary">infB</name>
    <name evidence="13" type="ORF">CLCR_03273</name>
</gene>
<comment type="caution">
    <text evidence="13">The sequence shown here is derived from an EMBL/GenBank/DDBJ whole genome shotgun (WGS) entry which is preliminary data.</text>
</comment>